<feature type="domain" description="Terpene synthase metal-binding" evidence="2">
    <location>
        <begin position="1"/>
        <end position="82"/>
    </location>
</feature>
<keyword evidence="1" id="KW-0479">Metal-binding</keyword>
<dbReference type="PANTHER" id="PTHR31225">
    <property type="entry name" value="OS04G0344100 PROTEIN-RELATED"/>
    <property type="match status" value="1"/>
</dbReference>
<evidence type="ECO:0000313" key="4">
    <source>
        <dbReference type="Proteomes" id="UP000823775"/>
    </source>
</evidence>
<comment type="caution">
    <text evidence="3">The sequence shown here is derived from an EMBL/GenBank/DDBJ whole genome shotgun (WGS) entry which is preliminary data.</text>
</comment>
<evidence type="ECO:0000259" key="2">
    <source>
        <dbReference type="Pfam" id="PF03936"/>
    </source>
</evidence>
<gene>
    <name evidence="3" type="ORF">HAX54_020523</name>
</gene>
<accession>A0ABS8UTI6</accession>
<dbReference type="SUPFAM" id="SSF48576">
    <property type="entry name" value="Terpenoid synthases"/>
    <property type="match status" value="1"/>
</dbReference>
<name>A0ABS8UTI6_DATST</name>
<reference evidence="3 4" key="1">
    <citation type="journal article" date="2021" name="BMC Genomics">
        <title>Datura genome reveals duplications of psychoactive alkaloid biosynthetic genes and high mutation rate following tissue culture.</title>
        <authorList>
            <person name="Rajewski A."/>
            <person name="Carter-House D."/>
            <person name="Stajich J."/>
            <person name="Litt A."/>
        </authorList>
    </citation>
    <scope>NUCLEOTIDE SEQUENCE [LARGE SCALE GENOMIC DNA]</scope>
    <source>
        <strain evidence="3">AR-01</strain>
    </source>
</reference>
<evidence type="ECO:0000256" key="1">
    <source>
        <dbReference type="ARBA" id="ARBA00022723"/>
    </source>
</evidence>
<dbReference type="PANTHER" id="PTHR31225:SF76">
    <property type="entry name" value="SESQUITERPENE SYNTHASE 15"/>
    <property type="match status" value="1"/>
</dbReference>
<dbReference type="Proteomes" id="UP000823775">
    <property type="component" value="Unassembled WGS sequence"/>
</dbReference>
<dbReference type="InterPro" id="IPR008949">
    <property type="entry name" value="Isoprenoid_synthase_dom_sf"/>
</dbReference>
<organism evidence="3 4">
    <name type="scientific">Datura stramonium</name>
    <name type="common">Jimsonweed</name>
    <name type="synonym">Common thornapple</name>
    <dbReference type="NCBI Taxonomy" id="4076"/>
    <lineage>
        <taxon>Eukaryota</taxon>
        <taxon>Viridiplantae</taxon>
        <taxon>Streptophyta</taxon>
        <taxon>Embryophyta</taxon>
        <taxon>Tracheophyta</taxon>
        <taxon>Spermatophyta</taxon>
        <taxon>Magnoliopsida</taxon>
        <taxon>eudicotyledons</taxon>
        <taxon>Gunneridae</taxon>
        <taxon>Pentapetalae</taxon>
        <taxon>asterids</taxon>
        <taxon>lamiids</taxon>
        <taxon>Solanales</taxon>
        <taxon>Solanaceae</taxon>
        <taxon>Solanoideae</taxon>
        <taxon>Datureae</taxon>
        <taxon>Datura</taxon>
    </lineage>
</organism>
<dbReference type="InterPro" id="IPR050148">
    <property type="entry name" value="Terpene_synthase-like"/>
</dbReference>
<protein>
    <recommendedName>
        <fullName evidence="2">Terpene synthase metal-binding domain-containing protein</fullName>
    </recommendedName>
</protein>
<keyword evidence="4" id="KW-1185">Reference proteome</keyword>
<sequence>MEQLSSYMKLLYSALLNVYSEVEKELAKENESFRINYSITAMKKLVRSYFEEAKWYHGNKVPTMEEYVKNGSQTSNTPCLATFLRHGK</sequence>
<dbReference type="Gene3D" id="1.10.600.10">
    <property type="entry name" value="Farnesyl Diphosphate Synthase"/>
    <property type="match status" value="1"/>
</dbReference>
<dbReference type="EMBL" id="JACEIK010002473">
    <property type="protein sequence ID" value="MCD9561417.1"/>
    <property type="molecule type" value="Genomic_DNA"/>
</dbReference>
<dbReference type="InterPro" id="IPR005630">
    <property type="entry name" value="Terpene_synthase_metal-bd"/>
</dbReference>
<evidence type="ECO:0000313" key="3">
    <source>
        <dbReference type="EMBL" id="MCD9561417.1"/>
    </source>
</evidence>
<proteinExistence type="predicted"/>
<dbReference type="Pfam" id="PF03936">
    <property type="entry name" value="Terpene_synth_C"/>
    <property type="match status" value="1"/>
</dbReference>